<dbReference type="InterPro" id="IPR001453">
    <property type="entry name" value="MoaB/Mog_dom"/>
</dbReference>
<dbReference type="InterPro" id="IPR036425">
    <property type="entry name" value="MoaB/Mog-like_dom_sf"/>
</dbReference>
<dbReference type="InterPro" id="IPR008135">
    <property type="entry name" value="Competence-induced_CinA"/>
</dbReference>
<dbReference type="PANTHER" id="PTHR13939">
    <property type="entry name" value="NICOTINAMIDE-NUCLEOTIDE AMIDOHYDROLASE PNCC"/>
    <property type="match status" value="1"/>
</dbReference>
<dbReference type="PANTHER" id="PTHR13939:SF0">
    <property type="entry name" value="NMN AMIDOHYDROLASE-LIKE PROTEIN YFAY"/>
    <property type="match status" value="1"/>
</dbReference>
<keyword evidence="4" id="KW-1185">Reference proteome</keyword>
<dbReference type="NCBIfam" id="TIGR00199">
    <property type="entry name" value="PncC_domain"/>
    <property type="match status" value="1"/>
</dbReference>
<dbReference type="NCBIfam" id="TIGR00200">
    <property type="entry name" value="cinA_nterm"/>
    <property type="match status" value="1"/>
</dbReference>
<dbReference type="Pfam" id="PF00994">
    <property type="entry name" value="MoCF_biosynth"/>
    <property type="match status" value="1"/>
</dbReference>
<dbReference type="PIRSF" id="PIRSF006728">
    <property type="entry name" value="CinA"/>
    <property type="match status" value="1"/>
</dbReference>
<reference evidence="4" key="1">
    <citation type="submission" date="2016-10" db="EMBL/GenBank/DDBJ databases">
        <authorList>
            <person name="de Groot N.N."/>
        </authorList>
    </citation>
    <scope>NUCLEOTIDE SEQUENCE [LARGE SCALE GENOMIC DNA]</scope>
    <source>
        <strain evidence="4">10nlg</strain>
    </source>
</reference>
<dbReference type="Pfam" id="PF18146">
    <property type="entry name" value="CinA_KH"/>
    <property type="match status" value="1"/>
</dbReference>
<dbReference type="Gene3D" id="3.30.70.2860">
    <property type="match status" value="1"/>
</dbReference>
<dbReference type="Pfam" id="PF02464">
    <property type="entry name" value="CinA"/>
    <property type="match status" value="1"/>
</dbReference>
<sequence length="417" mass="45599">MNAEIIAVGSELLLGQIENSNAAYLSKELTTLGINVYHHITVGDNPDRLQAAVESAAERADLLIFTGGLGPTKDDLTKETVAKVTGAPLIYDDETEQRILAYYAKRGQTMTVNNRKQALILEGADVFPNDHGMACGMSLKTDKTQWIMLPGPPKELQPMVEDYLMPYLRRELYTNEKIESKILRFFDIGESKIAEELDDLIENQTNPTIAPLASEGEIKIRLTVKGDDPAENGRLLEEMKTEVLSRIGKYFYGEGEKDLRELVNDRLRASNQTIASAESLTGGLFAETLTSLSGASDVFPGGVVCYSNAVKENVLSVPRKLLDEHGAVSGACAARLAENVRKLMDVDIGISFTGVAGPDPLEGHEPGVVFMAISQIDDTTVIPLNLAGSRRNISGRTVKYGCFHLLKILEKQREKDG</sequence>
<feature type="domain" description="MoaB/Mog" evidence="2">
    <location>
        <begin position="4"/>
        <end position="170"/>
    </location>
</feature>
<dbReference type="Gene3D" id="3.40.980.10">
    <property type="entry name" value="MoaB/Mog-like domain"/>
    <property type="match status" value="1"/>
</dbReference>
<dbReference type="EMBL" id="FOGV01000002">
    <property type="protein sequence ID" value="SER57454.1"/>
    <property type="molecule type" value="Genomic_DNA"/>
</dbReference>
<evidence type="ECO:0000313" key="4">
    <source>
        <dbReference type="Proteomes" id="UP000199318"/>
    </source>
</evidence>
<accession>A0A1H9QAH7</accession>
<dbReference type="SUPFAM" id="SSF53218">
    <property type="entry name" value="Molybdenum cofactor biosynthesis proteins"/>
    <property type="match status" value="1"/>
</dbReference>
<dbReference type="CDD" id="cd00885">
    <property type="entry name" value="cinA"/>
    <property type="match status" value="1"/>
</dbReference>
<dbReference type="Proteomes" id="UP000199318">
    <property type="component" value="Unassembled WGS sequence"/>
</dbReference>
<proteinExistence type="inferred from homology"/>
<dbReference type="NCBIfam" id="TIGR00177">
    <property type="entry name" value="molyb_syn"/>
    <property type="match status" value="1"/>
</dbReference>
<dbReference type="InterPro" id="IPR041424">
    <property type="entry name" value="CinA_KH"/>
</dbReference>
<dbReference type="InterPro" id="IPR036653">
    <property type="entry name" value="CinA-like_C"/>
</dbReference>
<evidence type="ECO:0000256" key="1">
    <source>
        <dbReference type="HAMAP-Rule" id="MF_00226"/>
    </source>
</evidence>
<evidence type="ECO:0000313" key="3">
    <source>
        <dbReference type="EMBL" id="SER57454.1"/>
    </source>
</evidence>
<comment type="caution">
    <text evidence="3">The sequence shown here is derived from an EMBL/GenBank/DDBJ whole genome shotgun (WGS) entry which is preliminary data.</text>
</comment>
<dbReference type="SUPFAM" id="SSF142433">
    <property type="entry name" value="CinA-like"/>
    <property type="match status" value="1"/>
</dbReference>
<dbReference type="AlphaFoldDB" id="A0A1H9QAH7"/>
<protein>
    <recommendedName>
        <fullName evidence="1">Putative competence-damage inducible protein</fullName>
    </recommendedName>
</protein>
<dbReference type="HAMAP" id="MF_00226_B">
    <property type="entry name" value="CinA_B"/>
    <property type="match status" value="1"/>
</dbReference>
<name>A0A1H9QAH7_9BACI</name>
<dbReference type="STRING" id="1464123.SAMN05444126_102193"/>
<comment type="similarity">
    <text evidence="1">Belongs to the CinA family.</text>
</comment>
<dbReference type="Gene3D" id="3.90.950.20">
    <property type="entry name" value="CinA-like"/>
    <property type="match status" value="1"/>
</dbReference>
<evidence type="ECO:0000259" key="2">
    <source>
        <dbReference type="SMART" id="SM00852"/>
    </source>
</evidence>
<dbReference type="InterPro" id="IPR050101">
    <property type="entry name" value="CinA"/>
</dbReference>
<dbReference type="RefSeq" id="WP_093071860.1">
    <property type="nucleotide sequence ID" value="NZ_FOGV01000002.1"/>
</dbReference>
<dbReference type="SMART" id="SM00852">
    <property type="entry name" value="MoCF_biosynth"/>
    <property type="match status" value="1"/>
</dbReference>
<dbReference type="NCBIfam" id="NF001813">
    <property type="entry name" value="PRK00549.1"/>
    <property type="match status" value="1"/>
</dbReference>
<dbReference type="OrthoDB" id="9801454at2"/>
<organism evidence="3 4">
    <name type="scientific">Salisediminibacterium halotolerans</name>
    <dbReference type="NCBI Taxonomy" id="517425"/>
    <lineage>
        <taxon>Bacteria</taxon>
        <taxon>Bacillati</taxon>
        <taxon>Bacillota</taxon>
        <taxon>Bacilli</taxon>
        <taxon>Bacillales</taxon>
        <taxon>Bacillaceae</taxon>
        <taxon>Salisediminibacterium</taxon>
    </lineage>
</organism>
<gene>
    <name evidence="1" type="primary">cinA</name>
    <name evidence="3" type="ORF">SAMN05444126_102193</name>
</gene>
<dbReference type="InterPro" id="IPR008136">
    <property type="entry name" value="CinA_C"/>
</dbReference>